<feature type="transmembrane region" description="Helical" evidence="6">
    <location>
        <begin position="86"/>
        <end position="112"/>
    </location>
</feature>
<name>A0ABW4N4R7_9CAUL</name>
<evidence type="ECO:0000313" key="8">
    <source>
        <dbReference type="EMBL" id="MFD1784479.1"/>
    </source>
</evidence>
<evidence type="ECO:0000256" key="3">
    <source>
        <dbReference type="ARBA" id="ARBA00022692"/>
    </source>
</evidence>
<dbReference type="Pfam" id="PF00528">
    <property type="entry name" value="BPD_transp_1"/>
    <property type="match status" value="1"/>
</dbReference>
<dbReference type="CDD" id="cd06261">
    <property type="entry name" value="TM_PBP2"/>
    <property type="match status" value="1"/>
</dbReference>
<dbReference type="InterPro" id="IPR035906">
    <property type="entry name" value="MetI-like_sf"/>
</dbReference>
<comment type="subcellular location">
    <subcellularLocation>
        <location evidence="1 6">Cell membrane</location>
        <topology evidence="1 6">Multi-pass membrane protein</topology>
    </subcellularLocation>
</comment>
<dbReference type="InterPro" id="IPR005769">
    <property type="entry name" value="PhnE/PtxC"/>
</dbReference>
<reference evidence="9" key="1">
    <citation type="journal article" date="2019" name="Int. J. Syst. Evol. Microbiol.">
        <title>The Global Catalogue of Microorganisms (GCM) 10K type strain sequencing project: providing services to taxonomists for standard genome sequencing and annotation.</title>
        <authorList>
            <consortium name="The Broad Institute Genomics Platform"/>
            <consortium name="The Broad Institute Genome Sequencing Center for Infectious Disease"/>
            <person name="Wu L."/>
            <person name="Ma J."/>
        </authorList>
    </citation>
    <scope>NUCLEOTIDE SEQUENCE [LARGE SCALE GENOMIC DNA]</scope>
    <source>
        <strain evidence="9">DFY28</strain>
    </source>
</reference>
<dbReference type="Gene3D" id="1.10.3720.10">
    <property type="entry name" value="MetI-like"/>
    <property type="match status" value="1"/>
</dbReference>
<evidence type="ECO:0000259" key="7">
    <source>
        <dbReference type="PROSITE" id="PS50928"/>
    </source>
</evidence>
<dbReference type="PROSITE" id="PS50928">
    <property type="entry name" value="ABC_TM1"/>
    <property type="match status" value="1"/>
</dbReference>
<comment type="caution">
    <text evidence="8">The sequence shown here is derived from an EMBL/GenBank/DDBJ whole genome shotgun (WGS) entry which is preliminary data.</text>
</comment>
<organism evidence="8 9">
    <name type="scientific">Phenylobacterium terrae</name>
    <dbReference type="NCBI Taxonomy" id="2665495"/>
    <lineage>
        <taxon>Bacteria</taxon>
        <taxon>Pseudomonadati</taxon>
        <taxon>Pseudomonadota</taxon>
        <taxon>Alphaproteobacteria</taxon>
        <taxon>Caulobacterales</taxon>
        <taxon>Caulobacteraceae</taxon>
        <taxon>Phenylobacterium</taxon>
    </lineage>
</organism>
<dbReference type="PANTHER" id="PTHR30043">
    <property type="entry name" value="PHOSPHONATES TRANSPORT SYSTEM PERMEASE PROTEIN"/>
    <property type="match status" value="1"/>
</dbReference>
<feature type="transmembrane region" description="Helical" evidence="6">
    <location>
        <begin position="133"/>
        <end position="158"/>
    </location>
</feature>
<feature type="domain" description="ABC transmembrane type-1" evidence="7">
    <location>
        <begin position="82"/>
        <end position="265"/>
    </location>
</feature>
<accession>A0ABW4N4R7</accession>
<keyword evidence="9" id="KW-1185">Reference proteome</keyword>
<feature type="transmembrane region" description="Helical" evidence="6">
    <location>
        <begin position="241"/>
        <end position="261"/>
    </location>
</feature>
<evidence type="ECO:0000256" key="6">
    <source>
        <dbReference type="RuleBase" id="RU363032"/>
    </source>
</evidence>
<evidence type="ECO:0000313" key="9">
    <source>
        <dbReference type="Proteomes" id="UP001597237"/>
    </source>
</evidence>
<dbReference type="EMBL" id="JBHUEY010000001">
    <property type="protein sequence ID" value="MFD1784479.1"/>
    <property type="molecule type" value="Genomic_DNA"/>
</dbReference>
<dbReference type="SUPFAM" id="SSF161098">
    <property type="entry name" value="MetI-like"/>
    <property type="match status" value="1"/>
</dbReference>
<evidence type="ECO:0000256" key="1">
    <source>
        <dbReference type="ARBA" id="ARBA00004651"/>
    </source>
</evidence>
<keyword evidence="4 6" id="KW-1133">Transmembrane helix</keyword>
<dbReference type="PANTHER" id="PTHR30043:SF9">
    <property type="entry name" value="PHOSPHONATES TRANSPORT SYSTEM PERMEASE PROTEIN"/>
    <property type="match status" value="1"/>
</dbReference>
<dbReference type="NCBIfam" id="TIGR01097">
    <property type="entry name" value="PhnE"/>
    <property type="match status" value="1"/>
</dbReference>
<comment type="similarity">
    <text evidence="6">Belongs to the binding-protein-dependent transport system permease family.</text>
</comment>
<proteinExistence type="inferred from homology"/>
<dbReference type="RefSeq" id="WP_377283575.1">
    <property type="nucleotide sequence ID" value="NZ_JBHRSI010000009.1"/>
</dbReference>
<dbReference type="InterPro" id="IPR000515">
    <property type="entry name" value="MetI-like"/>
</dbReference>
<evidence type="ECO:0000256" key="5">
    <source>
        <dbReference type="ARBA" id="ARBA00023136"/>
    </source>
</evidence>
<protein>
    <submittedName>
        <fullName evidence="8">Phosphonate ABC transporter, permease protein PhnE</fullName>
    </submittedName>
</protein>
<keyword evidence="3 6" id="KW-0812">Transmembrane</keyword>
<dbReference type="Proteomes" id="UP001597237">
    <property type="component" value="Unassembled WGS sequence"/>
</dbReference>
<gene>
    <name evidence="8" type="primary">phnE</name>
    <name evidence="8" type="ORF">ACFSC0_13820</name>
</gene>
<evidence type="ECO:0000256" key="4">
    <source>
        <dbReference type="ARBA" id="ARBA00022989"/>
    </source>
</evidence>
<evidence type="ECO:0000256" key="2">
    <source>
        <dbReference type="ARBA" id="ARBA00022448"/>
    </source>
</evidence>
<keyword evidence="5 6" id="KW-0472">Membrane</keyword>
<sequence>MKDDAYRLAMAAAPRAMQPSWGSRAGRLALVAGGLVALTLMAIDLQLTPQTLFTGFGKLGRLLGTAVPPDDGGQLPRILRSIAETFAMAFAGTVLAVLGAIPLGVIGAKTVVPQPALHFAFRRCLDLFRGVPALVWALILVSAFGLGPFGGVIALALADIPNLAKLFSEAIENVDGRPVEGVRAAGASPLKVMRYGLAPQVAPVMASQSLFFLEGNFRNAAVLGIVGAGGIGFELEERIRIFAFDQAAFIILLYMLAVAGLDTLSRELRKKLA</sequence>
<keyword evidence="2 6" id="KW-0813">Transport</keyword>